<reference evidence="1" key="1">
    <citation type="submission" date="2021-02" db="EMBL/GenBank/DDBJ databases">
        <authorList>
            <person name="Nowell W R."/>
        </authorList>
    </citation>
    <scope>NUCLEOTIDE SEQUENCE</scope>
</reference>
<comment type="caution">
    <text evidence="1">The sequence shown here is derived from an EMBL/GenBank/DDBJ whole genome shotgun (WGS) entry which is preliminary data.</text>
</comment>
<protein>
    <submittedName>
        <fullName evidence="1">Uncharacterized protein</fullName>
    </submittedName>
</protein>
<proteinExistence type="predicted"/>
<gene>
    <name evidence="1" type="ORF">ZHD862_LOCUS39247</name>
</gene>
<dbReference type="EMBL" id="CAJNOT010015636">
    <property type="protein sequence ID" value="CAF1547075.1"/>
    <property type="molecule type" value="Genomic_DNA"/>
</dbReference>
<evidence type="ECO:0000313" key="2">
    <source>
        <dbReference type="Proteomes" id="UP000663864"/>
    </source>
</evidence>
<accession>A0A815WNV5</accession>
<sequence length="108" mass="12419">KEKVPDSFGTINPFTISSTNTHESALLIDGGALLQTRPMHGHTALDYAIYLLEKNIIPEFNSYDRIDIVFDSNRSYTAKRFIDRHTVIDEHRVTYYKLLPEHKLPTGQ</sequence>
<feature type="non-terminal residue" evidence="1">
    <location>
        <position position="108"/>
    </location>
</feature>
<name>A0A815WNV5_9BILA</name>
<organism evidence="1 2">
    <name type="scientific">Rotaria sordida</name>
    <dbReference type="NCBI Taxonomy" id="392033"/>
    <lineage>
        <taxon>Eukaryota</taxon>
        <taxon>Metazoa</taxon>
        <taxon>Spiralia</taxon>
        <taxon>Gnathifera</taxon>
        <taxon>Rotifera</taxon>
        <taxon>Eurotatoria</taxon>
        <taxon>Bdelloidea</taxon>
        <taxon>Philodinida</taxon>
        <taxon>Philodinidae</taxon>
        <taxon>Rotaria</taxon>
    </lineage>
</organism>
<dbReference type="Proteomes" id="UP000663864">
    <property type="component" value="Unassembled WGS sequence"/>
</dbReference>
<feature type="non-terminal residue" evidence="1">
    <location>
        <position position="1"/>
    </location>
</feature>
<evidence type="ECO:0000313" key="1">
    <source>
        <dbReference type="EMBL" id="CAF1547075.1"/>
    </source>
</evidence>
<dbReference type="AlphaFoldDB" id="A0A815WNV5"/>